<feature type="chain" id="PRO_5041266501" evidence="1">
    <location>
        <begin position="30"/>
        <end position="104"/>
    </location>
</feature>
<sequence length="104" mass="11205">MKMSGFTTQFTALGLLCLLLLGFSYSVDAAARPITDDARPLEDEHGCIGPCTNIDECDKKCRSLGHSGGTCAGHHAASSSREEKIDVNMFGIITFKGCCCFRRP</sequence>
<keyword evidence="1" id="KW-0732">Signal</keyword>
<gene>
    <name evidence="2" type="ORF">MKW94_028565</name>
</gene>
<feature type="signal peptide" evidence="1">
    <location>
        <begin position="1"/>
        <end position="29"/>
    </location>
</feature>
<protein>
    <submittedName>
        <fullName evidence="2">Uncharacterized protein</fullName>
    </submittedName>
</protein>
<dbReference type="Proteomes" id="UP001177140">
    <property type="component" value="Unassembled WGS sequence"/>
</dbReference>
<comment type="caution">
    <text evidence="2">The sequence shown here is derived from an EMBL/GenBank/DDBJ whole genome shotgun (WGS) entry which is preliminary data.</text>
</comment>
<evidence type="ECO:0000313" key="3">
    <source>
        <dbReference type="Proteomes" id="UP001177140"/>
    </source>
</evidence>
<organism evidence="2 3">
    <name type="scientific">Papaver nudicaule</name>
    <name type="common">Iceland poppy</name>
    <dbReference type="NCBI Taxonomy" id="74823"/>
    <lineage>
        <taxon>Eukaryota</taxon>
        <taxon>Viridiplantae</taxon>
        <taxon>Streptophyta</taxon>
        <taxon>Embryophyta</taxon>
        <taxon>Tracheophyta</taxon>
        <taxon>Spermatophyta</taxon>
        <taxon>Magnoliopsida</taxon>
        <taxon>Ranunculales</taxon>
        <taxon>Papaveraceae</taxon>
        <taxon>Papaveroideae</taxon>
        <taxon>Papaver</taxon>
    </lineage>
</organism>
<accession>A0AA41SK45</accession>
<proteinExistence type="predicted"/>
<reference evidence="2" key="1">
    <citation type="submission" date="2022-03" db="EMBL/GenBank/DDBJ databases">
        <title>A functionally conserved STORR gene fusion in Papaver species that diverged 16.8 million years ago.</title>
        <authorList>
            <person name="Catania T."/>
        </authorList>
    </citation>
    <scope>NUCLEOTIDE SEQUENCE</scope>
    <source>
        <strain evidence="2">S-191538</strain>
    </source>
</reference>
<name>A0AA41SK45_PAPNU</name>
<dbReference type="AlphaFoldDB" id="A0AA41SK45"/>
<dbReference type="EMBL" id="JAJJMA010182573">
    <property type="protein sequence ID" value="MCL7037724.1"/>
    <property type="molecule type" value="Genomic_DNA"/>
</dbReference>
<evidence type="ECO:0000313" key="2">
    <source>
        <dbReference type="EMBL" id="MCL7037724.1"/>
    </source>
</evidence>
<evidence type="ECO:0000256" key="1">
    <source>
        <dbReference type="SAM" id="SignalP"/>
    </source>
</evidence>
<keyword evidence="3" id="KW-1185">Reference proteome</keyword>